<organism evidence="2 3">
    <name type="scientific">Caligus rogercresseyi</name>
    <name type="common">Sea louse</name>
    <dbReference type="NCBI Taxonomy" id="217165"/>
    <lineage>
        <taxon>Eukaryota</taxon>
        <taxon>Metazoa</taxon>
        <taxon>Ecdysozoa</taxon>
        <taxon>Arthropoda</taxon>
        <taxon>Crustacea</taxon>
        <taxon>Multicrustacea</taxon>
        <taxon>Hexanauplia</taxon>
        <taxon>Copepoda</taxon>
        <taxon>Siphonostomatoida</taxon>
        <taxon>Caligidae</taxon>
        <taxon>Caligus</taxon>
    </lineage>
</organism>
<dbReference type="OrthoDB" id="6382204at2759"/>
<feature type="compositionally biased region" description="Low complexity" evidence="1">
    <location>
        <begin position="27"/>
        <end position="51"/>
    </location>
</feature>
<sequence>MYKLTQNEYRECQKIIGEHIMKASQQNSPNSNTPSPAGSDGSRSSGYTSSGEIPNMGGGRYVGGVNTPPTSSLPGPSSSHLPPQCLTVPQSVMKKHFQYGTYLTQCHDLWEQADMYLHRGHCE</sequence>
<proteinExistence type="predicted"/>
<accession>A0A7T8K6T1</accession>
<evidence type="ECO:0000313" key="2">
    <source>
        <dbReference type="EMBL" id="QQP49092.1"/>
    </source>
</evidence>
<feature type="region of interest" description="Disordered" evidence="1">
    <location>
        <begin position="17"/>
        <end position="85"/>
    </location>
</feature>
<dbReference type="Proteomes" id="UP000595437">
    <property type="component" value="Chromosome 6"/>
</dbReference>
<dbReference type="EMBL" id="CP045895">
    <property type="protein sequence ID" value="QQP49092.1"/>
    <property type="molecule type" value="Genomic_DNA"/>
</dbReference>
<dbReference type="AlphaFoldDB" id="A0A7T8K6T1"/>
<protein>
    <submittedName>
        <fullName evidence="2">Uncharacterized protein</fullName>
    </submittedName>
</protein>
<feature type="compositionally biased region" description="Low complexity" evidence="1">
    <location>
        <begin position="67"/>
        <end position="83"/>
    </location>
</feature>
<evidence type="ECO:0000256" key="1">
    <source>
        <dbReference type="SAM" id="MobiDB-lite"/>
    </source>
</evidence>
<evidence type="ECO:0000313" key="3">
    <source>
        <dbReference type="Proteomes" id="UP000595437"/>
    </source>
</evidence>
<gene>
    <name evidence="2" type="ORF">FKW44_009620</name>
</gene>
<keyword evidence="3" id="KW-1185">Reference proteome</keyword>
<feature type="non-terminal residue" evidence="2">
    <location>
        <position position="123"/>
    </location>
</feature>
<name>A0A7T8K6T1_CALRO</name>
<reference evidence="3" key="1">
    <citation type="submission" date="2021-01" db="EMBL/GenBank/DDBJ databases">
        <title>Caligus Genome Assembly.</title>
        <authorList>
            <person name="Gallardo-Escarate C."/>
        </authorList>
    </citation>
    <scope>NUCLEOTIDE SEQUENCE [LARGE SCALE GENOMIC DNA]</scope>
</reference>